<dbReference type="InterPro" id="IPR036683">
    <property type="entry name" value="CO_DH_flav_C_dom_sf"/>
</dbReference>
<keyword evidence="5" id="KW-1185">Reference proteome</keyword>
<keyword evidence="2" id="KW-0274">FAD</keyword>
<dbReference type="PANTHER" id="PTHR42659:SF9">
    <property type="entry name" value="XANTHINE DEHYDROGENASE FAD-BINDING SUBUNIT XDHB-RELATED"/>
    <property type="match status" value="1"/>
</dbReference>
<dbReference type="EMBL" id="JHEH01000005">
    <property type="protein sequence ID" value="KEP70535.1"/>
    <property type="molecule type" value="Genomic_DNA"/>
</dbReference>
<dbReference type="AlphaFoldDB" id="A0A074TK34"/>
<evidence type="ECO:0000256" key="2">
    <source>
        <dbReference type="ARBA" id="ARBA00022827"/>
    </source>
</evidence>
<dbReference type="InterPro" id="IPR051312">
    <property type="entry name" value="Diverse_Substr_Oxidored"/>
</dbReference>
<evidence type="ECO:0000256" key="1">
    <source>
        <dbReference type="ARBA" id="ARBA00022630"/>
    </source>
</evidence>
<feature type="domain" description="FAD-binding PCMH-type" evidence="3">
    <location>
        <begin position="1"/>
        <end position="216"/>
    </location>
</feature>
<dbReference type="PROSITE" id="PS51387">
    <property type="entry name" value="FAD_PCMH"/>
    <property type="match status" value="1"/>
</dbReference>
<dbReference type="InterPro" id="IPR036318">
    <property type="entry name" value="FAD-bd_PCMH-like_sf"/>
</dbReference>
<keyword evidence="1" id="KW-0285">Flavoprotein</keyword>
<evidence type="ECO:0000313" key="4">
    <source>
        <dbReference type="EMBL" id="KEP70535.1"/>
    </source>
</evidence>
<dbReference type="GO" id="GO:0016491">
    <property type="term" value="F:oxidoreductase activity"/>
    <property type="evidence" value="ECO:0007669"/>
    <property type="project" value="InterPro"/>
</dbReference>
<dbReference type="Pfam" id="PF00941">
    <property type="entry name" value="FAD_binding_5"/>
    <property type="match status" value="1"/>
</dbReference>
<protein>
    <submittedName>
        <fullName evidence="4">Molybdopterin dehydrogenase</fullName>
    </submittedName>
</protein>
<dbReference type="Gene3D" id="3.30.390.50">
    <property type="entry name" value="CO dehydrogenase flavoprotein, C-terminal domain"/>
    <property type="match status" value="1"/>
</dbReference>
<dbReference type="Gene3D" id="3.30.43.10">
    <property type="entry name" value="Uridine Diphospho-n-acetylenolpyruvylglucosamine Reductase, domain 2"/>
    <property type="match status" value="1"/>
</dbReference>
<comment type="caution">
    <text evidence="4">The sequence shown here is derived from an EMBL/GenBank/DDBJ whole genome shotgun (WGS) entry which is preliminary data.</text>
</comment>
<evidence type="ECO:0000259" key="3">
    <source>
        <dbReference type="PROSITE" id="PS51387"/>
    </source>
</evidence>
<reference evidence="4 5" key="1">
    <citation type="submission" date="2014-03" db="EMBL/GenBank/DDBJ databases">
        <title>The draft genome sequence of Thioclava dalianensis DLFJ1-1.</title>
        <authorList>
            <person name="Lai Q."/>
            <person name="Shao Z."/>
        </authorList>
    </citation>
    <scope>NUCLEOTIDE SEQUENCE [LARGE SCALE GENOMIC DNA]</scope>
    <source>
        <strain evidence="4 5">DLFJ1-1</strain>
    </source>
</reference>
<dbReference type="Gene3D" id="3.30.465.10">
    <property type="match status" value="2"/>
</dbReference>
<dbReference type="SUPFAM" id="SSF56176">
    <property type="entry name" value="FAD-binding/transporter-associated domain-like"/>
    <property type="match status" value="1"/>
</dbReference>
<dbReference type="PANTHER" id="PTHR42659">
    <property type="entry name" value="XANTHINE DEHYDROGENASE SUBUNIT C-RELATED"/>
    <property type="match status" value="1"/>
</dbReference>
<dbReference type="GO" id="GO:0071949">
    <property type="term" value="F:FAD binding"/>
    <property type="evidence" value="ECO:0007669"/>
    <property type="project" value="InterPro"/>
</dbReference>
<dbReference type="InterPro" id="IPR005107">
    <property type="entry name" value="CO_DH_flav_C"/>
</dbReference>
<dbReference type="Proteomes" id="UP000027725">
    <property type="component" value="Unassembled WGS sequence"/>
</dbReference>
<dbReference type="RefSeq" id="WP_038063751.1">
    <property type="nucleotide sequence ID" value="NZ_FOVB01000002.1"/>
</dbReference>
<dbReference type="Pfam" id="PF03450">
    <property type="entry name" value="CO_deh_flav_C"/>
    <property type="match status" value="1"/>
</dbReference>
<dbReference type="OrthoDB" id="9814706at2"/>
<dbReference type="SUPFAM" id="SSF55447">
    <property type="entry name" value="CO dehydrogenase flavoprotein C-terminal domain-like"/>
    <property type="match status" value="1"/>
</dbReference>
<evidence type="ECO:0000313" key="5">
    <source>
        <dbReference type="Proteomes" id="UP000027725"/>
    </source>
</evidence>
<name>A0A074TK34_9RHOB</name>
<dbReference type="STRING" id="1185766.SAMN05216224_102309"/>
<dbReference type="InterPro" id="IPR002346">
    <property type="entry name" value="Mopterin_DH_FAD-bd"/>
</dbReference>
<organism evidence="4 5">
    <name type="scientific">Thioclava dalianensis</name>
    <dbReference type="NCBI Taxonomy" id="1185766"/>
    <lineage>
        <taxon>Bacteria</taxon>
        <taxon>Pseudomonadati</taxon>
        <taxon>Pseudomonadota</taxon>
        <taxon>Alphaproteobacteria</taxon>
        <taxon>Rhodobacterales</taxon>
        <taxon>Paracoccaceae</taxon>
        <taxon>Thioclava</taxon>
    </lineage>
</organism>
<dbReference type="InterPro" id="IPR016166">
    <property type="entry name" value="FAD-bd_PCMH"/>
</dbReference>
<sequence>MNRFEYERAGTLAEAIGAEGAFLAGGTNLLDLMKIGVQAPARLVDISRLPLTEIEPVEGGLRIGAMVRNSTLARDPQVLAKYPALAEALLSGASAQLRNAASTGGNVMQATRCSYYQDPLSPCNRRNPGSGCGALGGETRNHAVLGWTEGCIATHPSDMCVALAAYDAVVEISGPEGARSVAMAEFHPLPDAQGAGDAPLAAGEIITHIRLPDPGAMARHARYVKLRERTSFAFAIVSAAAALAVEDGRITQARLALGGVAARPWRCRTAEAALLGQPATIETFTRAAELALEGASPSGANEAKIRLARKIAIRALERAAAGTPERLPALPASLFAGDDNG</sequence>
<dbReference type="InterPro" id="IPR016167">
    <property type="entry name" value="FAD-bd_PCMH_sub1"/>
</dbReference>
<accession>A0A074TK34</accession>
<gene>
    <name evidence="4" type="ORF">DL1_15615</name>
</gene>
<dbReference type="SMART" id="SM01092">
    <property type="entry name" value="CO_deh_flav_C"/>
    <property type="match status" value="1"/>
</dbReference>
<proteinExistence type="predicted"/>
<dbReference type="InterPro" id="IPR016169">
    <property type="entry name" value="FAD-bd_PCMH_sub2"/>
</dbReference>
<dbReference type="eggNOG" id="COG1319">
    <property type="taxonomic scope" value="Bacteria"/>
</dbReference>